<dbReference type="GO" id="GO:0046872">
    <property type="term" value="F:metal ion binding"/>
    <property type="evidence" value="ECO:0007669"/>
    <property type="project" value="UniProtKB-KW"/>
</dbReference>
<dbReference type="eggNOG" id="COG1692">
    <property type="taxonomic scope" value="Bacteria"/>
</dbReference>
<dbReference type="Proteomes" id="UP000003806">
    <property type="component" value="Chromosome"/>
</dbReference>
<dbReference type="Pfam" id="PF13277">
    <property type="entry name" value="YmdB"/>
    <property type="match status" value="1"/>
</dbReference>
<feature type="binding site" evidence="2">
    <location>
        <position position="8"/>
    </location>
    <ligand>
        <name>Fe cation</name>
        <dbReference type="ChEBI" id="CHEBI:24875"/>
        <label>1</label>
    </ligand>
</feature>
<organism evidence="3 4">
    <name type="scientific">Jonquetella anthropi DSM 22815</name>
    <dbReference type="NCBI Taxonomy" id="885272"/>
    <lineage>
        <taxon>Bacteria</taxon>
        <taxon>Thermotogati</taxon>
        <taxon>Synergistota</taxon>
        <taxon>Synergistia</taxon>
        <taxon>Synergistales</taxon>
        <taxon>Dethiosulfovibrionaceae</taxon>
        <taxon>Jonquetella</taxon>
    </lineage>
</organism>
<feature type="binding site" evidence="2">
    <location>
        <position position="176"/>
    </location>
    <ligand>
        <name>Fe cation</name>
        <dbReference type="ChEBI" id="CHEBI:24875"/>
        <label>1</label>
    </ligand>
</feature>
<dbReference type="PANTHER" id="PTHR36303:SF1">
    <property type="entry name" value="2',3'-CYCLIC-NUCLEOTIDE 2'-PHOSPHODIESTERASE"/>
    <property type="match status" value="1"/>
</dbReference>
<gene>
    <name evidence="3" type="ORF">JonanDRAFT_0900</name>
</gene>
<dbReference type="EMBL" id="CM001376">
    <property type="protein sequence ID" value="EHM13273.1"/>
    <property type="molecule type" value="Genomic_DNA"/>
</dbReference>
<dbReference type="OrthoDB" id="9801109at2"/>
<proteinExistence type="predicted"/>
<dbReference type="PANTHER" id="PTHR36303">
    <property type="entry name" value="2',3'-CYCLIC-NUCLEOTIDE 2'-PHOSPHODIESTERASE"/>
    <property type="match status" value="1"/>
</dbReference>
<dbReference type="GO" id="GO:0004113">
    <property type="term" value="F:2',3'-cyclic-nucleotide 3'-phosphodiesterase activity"/>
    <property type="evidence" value="ECO:0007669"/>
    <property type="project" value="TreeGrafter"/>
</dbReference>
<evidence type="ECO:0000313" key="3">
    <source>
        <dbReference type="EMBL" id="EHM13273.1"/>
    </source>
</evidence>
<dbReference type="Gene3D" id="3.60.21.10">
    <property type="match status" value="1"/>
</dbReference>
<keyword evidence="2" id="KW-0479">Metal-binding</keyword>
<dbReference type="NCBIfam" id="TIGR00282">
    <property type="entry name" value="TIGR00282 family metallophosphoesterase"/>
    <property type="match status" value="1"/>
</dbReference>
<feature type="binding site" evidence="2">
    <location>
        <position position="39"/>
    </location>
    <ligand>
        <name>Fe cation</name>
        <dbReference type="ChEBI" id="CHEBI:24875"/>
        <label>1</label>
    </ligand>
</feature>
<dbReference type="SUPFAM" id="SSF56300">
    <property type="entry name" value="Metallo-dependent phosphatases"/>
    <property type="match status" value="1"/>
</dbReference>
<feature type="binding site" evidence="2">
    <location>
        <position position="174"/>
    </location>
    <ligand>
        <name>Fe cation</name>
        <dbReference type="ChEBI" id="CHEBI:24875"/>
        <label>2</label>
    </ligand>
</feature>
<keyword evidence="4" id="KW-1185">Reference proteome</keyword>
<feature type="active site" description="Proton donor" evidence="1">
    <location>
        <position position="68"/>
    </location>
</feature>
<dbReference type="RefSeq" id="WP_008521315.1">
    <property type="nucleotide sequence ID" value="NZ_CM001376.1"/>
</dbReference>
<dbReference type="CDD" id="cd07382">
    <property type="entry name" value="MPP_DR1281"/>
    <property type="match status" value="1"/>
</dbReference>
<dbReference type="InterPro" id="IPR005235">
    <property type="entry name" value="YmdB-like"/>
</dbReference>
<accession>H0UKR4</accession>
<dbReference type="STRING" id="885272.JonanDRAFT_0900"/>
<name>H0UKR4_9BACT</name>
<feature type="binding site" evidence="2">
    <location>
        <position position="149"/>
    </location>
    <ligand>
        <name>Fe cation</name>
        <dbReference type="ChEBI" id="CHEBI:24875"/>
        <label>2</label>
    </ligand>
</feature>
<dbReference type="HOGENOM" id="CLU_068238_0_0_0"/>
<reference evidence="3 4" key="1">
    <citation type="submission" date="2011-11" db="EMBL/GenBank/DDBJ databases">
        <title>The Noncontiguous Finished genome of Jonquetella anthropi DSM 22815.</title>
        <authorList>
            <consortium name="US DOE Joint Genome Institute (JGI-PGF)"/>
            <person name="Lucas S."/>
            <person name="Copeland A."/>
            <person name="Lapidus A."/>
            <person name="Glavina del Rio T."/>
            <person name="Dalin E."/>
            <person name="Tice H."/>
            <person name="Bruce D."/>
            <person name="Goodwin L."/>
            <person name="Pitluck S."/>
            <person name="Peters L."/>
            <person name="Mikhailova N."/>
            <person name="Held B."/>
            <person name="Kyrpides N."/>
            <person name="Mavromatis K."/>
            <person name="Ivanova N."/>
            <person name="Markowitz V."/>
            <person name="Cheng J.-F."/>
            <person name="Hugenholtz P."/>
            <person name="Woyke T."/>
            <person name="Wu D."/>
            <person name="Gronow S."/>
            <person name="Wellnitz S."/>
            <person name="Brambilla E."/>
            <person name="Klenk H.-P."/>
            <person name="Eisen J.A."/>
        </authorList>
    </citation>
    <scope>NUCLEOTIDE SEQUENCE [LARGE SCALE GENOMIC DNA]</scope>
    <source>
        <strain evidence="3 4">DSM 22815</strain>
    </source>
</reference>
<dbReference type="AlphaFoldDB" id="H0UKR4"/>
<feature type="binding site" evidence="2">
    <location>
        <position position="40"/>
    </location>
    <ligand>
        <name>Fe cation</name>
        <dbReference type="ChEBI" id="CHEBI:24875"/>
        <label>1</label>
    </ligand>
</feature>
<feature type="binding site" evidence="2">
    <location>
        <position position="67"/>
    </location>
    <ligand>
        <name>Fe cation</name>
        <dbReference type="ChEBI" id="CHEBI:24875"/>
        <label>2</label>
    </ligand>
</feature>
<dbReference type="PIRSF" id="PIRSF004789">
    <property type="entry name" value="DR1281"/>
    <property type="match status" value="1"/>
</dbReference>
<evidence type="ECO:0000256" key="2">
    <source>
        <dbReference type="PIRSR" id="PIRSR004789-51"/>
    </source>
</evidence>
<sequence length="265" mass="28394">MKVIFIGDVVGSPGRRLLADALPALRRAHGADFTIVNGENAAGGHGLTAKIAAEFFSLGVDVITSGNHIWDQKEIYAFLDEEPRVLRPHNYPPTVPGTGIARIDKGDGRKLAVLNLQGRVFMPPTDCPFRIADQALDSLAGWPVFVDFHAEATSEKKAMGHYLDGRAIACVGTHTHVPTADETVLPGGTAYQTDAGMTGSFDSSLGCTWDSVLPKFLTGLPSRFQVAEDDLRLCGLVVTYDSQMLVATDVLRLMVKDGDVSSLEG</sequence>
<protein>
    <submittedName>
        <fullName evidence="3">Metallophosphoesterase, MG_246/BB_0505 family</fullName>
    </submittedName>
</protein>
<dbReference type="InterPro" id="IPR029052">
    <property type="entry name" value="Metallo-depent_PP-like"/>
</dbReference>
<feature type="binding site" evidence="2">
    <location>
        <position position="39"/>
    </location>
    <ligand>
        <name>Fe cation</name>
        <dbReference type="ChEBI" id="CHEBI:24875"/>
        <label>2</label>
    </ligand>
</feature>
<evidence type="ECO:0000256" key="1">
    <source>
        <dbReference type="PIRSR" id="PIRSR004789-50"/>
    </source>
</evidence>
<evidence type="ECO:0000313" key="4">
    <source>
        <dbReference type="Proteomes" id="UP000003806"/>
    </source>
</evidence>